<dbReference type="InterPro" id="IPR050832">
    <property type="entry name" value="Bact_Acetyltransf"/>
</dbReference>
<dbReference type="PROSITE" id="PS51186">
    <property type="entry name" value="GNAT"/>
    <property type="match status" value="1"/>
</dbReference>
<protein>
    <submittedName>
        <fullName evidence="4">GNAT family N-acetyltransferase</fullName>
    </submittedName>
</protein>
<gene>
    <name evidence="4" type="ORF">GXW79_01075</name>
</gene>
<dbReference type="PANTHER" id="PTHR43877:SF2">
    <property type="entry name" value="AMINOALKYLPHOSPHONATE N-ACETYLTRANSFERASE-RELATED"/>
    <property type="match status" value="1"/>
</dbReference>
<dbReference type="Proteomes" id="UP001196068">
    <property type="component" value="Unassembled WGS sequence"/>
</dbReference>
<dbReference type="AlphaFoldDB" id="A0AAF1JU77"/>
<dbReference type="GO" id="GO:0016747">
    <property type="term" value="F:acyltransferase activity, transferring groups other than amino-acyl groups"/>
    <property type="evidence" value="ECO:0007669"/>
    <property type="project" value="InterPro"/>
</dbReference>
<dbReference type="RefSeq" id="WP_211872355.1">
    <property type="nucleotide sequence ID" value="NZ_JAAEDH010000001.1"/>
</dbReference>
<organism evidence="4 5">
    <name type="scientific">Plastoroseomonas arctica</name>
    <dbReference type="NCBI Taxonomy" id="1509237"/>
    <lineage>
        <taxon>Bacteria</taxon>
        <taxon>Pseudomonadati</taxon>
        <taxon>Pseudomonadota</taxon>
        <taxon>Alphaproteobacteria</taxon>
        <taxon>Acetobacterales</taxon>
        <taxon>Acetobacteraceae</taxon>
        <taxon>Plastoroseomonas</taxon>
    </lineage>
</organism>
<dbReference type="CDD" id="cd04301">
    <property type="entry name" value="NAT_SF"/>
    <property type="match status" value="1"/>
</dbReference>
<feature type="domain" description="N-acetyltransferase" evidence="3">
    <location>
        <begin position="1"/>
        <end position="153"/>
    </location>
</feature>
<comment type="caution">
    <text evidence="4">The sequence shown here is derived from an EMBL/GenBank/DDBJ whole genome shotgun (WGS) entry which is preliminary data.</text>
</comment>
<reference evidence="4" key="1">
    <citation type="submission" date="2020-01" db="EMBL/GenBank/DDBJ databases">
        <authorList>
            <person name="Rat A."/>
        </authorList>
    </citation>
    <scope>NUCLEOTIDE SEQUENCE</scope>
    <source>
        <strain evidence="4">LMG 28251</strain>
    </source>
</reference>
<dbReference type="Pfam" id="PF00583">
    <property type="entry name" value="Acetyltransf_1"/>
    <property type="match status" value="1"/>
</dbReference>
<evidence type="ECO:0000256" key="2">
    <source>
        <dbReference type="ARBA" id="ARBA00023315"/>
    </source>
</evidence>
<name>A0AAF1JU77_9PROT</name>
<keyword evidence="2" id="KW-0012">Acyltransferase</keyword>
<evidence type="ECO:0000259" key="3">
    <source>
        <dbReference type="PROSITE" id="PS51186"/>
    </source>
</evidence>
<proteinExistence type="predicted"/>
<accession>A0AAF1JU77</accession>
<keyword evidence="5" id="KW-1185">Reference proteome</keyword>
<dbReference type="EMBL" id="JAAEDH010000001">
    <property type="protein sequence ID" value="MBR0653662.1"/>
    <property type="molecule type" value="Genomic_DNA"/>
</dbReference>
<dbReference type="PANTHER" id="PTHR43877">
    <property type="entry name" value="AMINOALKYLPHOSPHONATE N-ACETYLTRANSFERASE-RELATED-RELATED"/>
    <property type="match status" value="1"/>
</dbReference>
<sequence length="153" mass="16470">MMEAALVEVESPLQEEVTTLLCQSDAVAERLYPGEPRRPITAETLTRSGTHVLIARCAGTAVGLCAVFERGDGTAELKRMIVAEGARGRGVGAALLRGVEAEAKRLGADTIVLEVGVRNAEAQALYRRSGYEPCEPFSPYQPSPISLFLKRQL</sequence>
<dbReference type="Gene3D" id="3.40.630.30">
    <property type="match status" value="1"/>
</dbReference>
<reference evidence="4" key="2">
    <citation type="journal article" date="2021" name="Syst. Appl. Microbiol.">
        <title>Roseomonas hellenica sp. nov., isolated from roots of wild-growing Alkanna tinctoria.</title>
        <authorList>
            <person name="Rat A."/>
            <person name="Naranjo H.D."/>
            <person name="Lebbe L."/>
            <person name="Cnockaert M."/>
            <person name="Krigas N."/>
            <person name="Grigoriadou K."/>
            <person name="Maloupa E."/>
            <person name="Willems A."/>
        </authorList>
    </citation>
    <scope>NUCLEOTIDE SEQUENCE</scope>
    <source>
        <strain evidence="4">LMG 28251</strain>
    </source>
</reference>
<dbReference type="InterPro" id="IPR016181">
    <property type="entry name" value="Acyl_CoA_acyltransferase"/>
</dbReference>
<dbReference type="InterPro" id="IPR000182">
    <property type="entry name" value="GNAT_dom"/>
</dbReference>
<evidence type="ECO:0000313" key="5">
    <source>
        <dbReference type="Proteomes" id="UP001196068"/>
    </source>
</evidence>
<keyword evidence="1" id="KW-0808">Transferase</keyword>
<dbReference type="SUPFAM" id="SSF55729">
    <property type="entry name" value="Acyl-CoA N-acyltransferases (Nat)"/>
    <property type="match status" value="1"/>
</dbReference>
<evidence type="ECO:0000313" key="4">
    <source>
        <dbReference type="EMBL" id="MBR0653662.1"/>
    </source>
</evidence>
<evidence type="ECO:0000256" key="1">
    <source>
        <dbReference type="ARBA" id="ARBA00022679"/>
    </source>
</evidence>